<reference evidence="5 6" key="1">
    <citation type="submission" date="2021-01" db="EMBL/GenBank/DDBJ databases">
        <title>Whole genome shotgun sequence of Planobispora longispora NBRC 13918.</title>
        <authorList>
            <person name="Komaki H."/>
            <person name="Tamura T."/>
        </authorList>
    </citation>
    <scope>NUCLEOTIDE SEQUENCE [LARGE SCALE GENOMIC DNA]</scope>
    <source>
        <strain evidence="5 6">NBRC 13918</strain>
    </source>
</reference>
<evidence type="ECO:0000313" key="5">
    <source>
        <dbReference type="EMBL" id="GIH81565.1"/>
    </source>
</evidence>
<sequence>MNAEAAAPANADTDEMPAIELVCPMPGFAEHRRFVLVRMDDAGVLFSMRSLENPDLRFLVIAPNPFFPGYEPEIEEETLAMLGAAGTSDLLVLLVVTAPGSIAEATANLMAPIVVDTTTRRAIQTVLTGSDLPVRAPLVSA</sequence>
<dbReference type="GO" id="GO:0006417">
    <property type="term" value="P:regulation of translation"/>
    <property type="evidence" value="ECO:0007669"/>
    <property type="project" value="UniProtKB-KW"/>
</dbReference>
<organism evidence="5 6">
    <name type="scientific">Planobispora longispora</name>
    <dbReference type="NCBI Taxonomy" id="28887"/>
    <lineage>
        <taxon>Bacteria</taxon>
        <taxon>Bacillati</taxon>
        <taxon>Actinomycetota</taxon>
        <taxon>Actinomycetes</taxon>
        <taxon>Streptosporangiales</taxon>
        <taxon>Streptosporangiaceae</taxon>
        <taxon>Planobispora</taxon>
    </lineage>
</organism>
<comment type="caution">
    <text evidence="5">The sequence shown here is derived from an EMBL/GenBank/DDBJ whole genome shotgun (WGS) entry which is preliminary data.</text>
</comment>
<keyword evidence="2 4" id="KW-1005">Bacterial flagellum biogenesis</keyword>
<evidence type="ECO:0000313" key="6">
    <source>
        <dbReference type="Proteomes" id="UP000616724"/>
    </source>
</evidence>
<comment type="function">
    <text evidence="4">Acts as an anti-CsrA protein, binds CsrA and prevents it from repressing translation of its target genes, one of which is flagellin. Binds to flagellin and participates in the assembly of the flagellum.</text>
</comment>
<evidence type="ECO:0000256" key="4">
    <source>
        <dbReference type="HAMAP-Rule" id="MF_01185"/>
    </source>
</evidence>
<dbReference type="Pfam" id="PF02623">
    <property type="entry name" value="FliW"/>
    <property type="match status" value="1"/>
</dbReference>
<dbReference type="RefSeq" id="WP_203895957.1">
    <property type="nucleotide sequence ID" value="NZ_BOOH01000084.1"/>
</dbReference>
<evidence type="ECO:0000256" key="3">
    <source>
        <dbReference type="ARBA" id="ARBA00022845"/>
    </source>
</evidence>
<dbReference type="AlphaFoldDB" id="A0A8J3RVR8"/>
<comment type="subunit">
    <text evidence="4">Interacts with translational regulator CsrA and flagellin(s).</text>
</comment>
<keyword evidence="1 4" id="KW-0963">Cytoplasm</keyword>
<keyword evidence="4" id="KW-0143">Chaperone</keyword>
<accession>A0A8J3RVR8</accession>
<dbReference type="HAMAP" id="MF_01185">
    <property type="entry name" value="FliW"/>
    <property type="match status" value="1"/>
</dbReference>
<dbReference type="Gene3D" id="2.30.290.10">
    <property type="entry name" value="BH3618-like"/>
    <property type="match status" value="1"/>
</dbReference>
<dbReference type="SUPFAM" id="SSF141457">
    <property type="entry name" value="BH3618-like"/>
    <property type="match status" value="1"/>
</dbReference>
<keyword evidence="5" id="KW-0282">Flagellum</keyword>
<dbReference type="PANTHER" id="PTHR39190:SF1">
    <property type="entry name" value="FLAGELLAR ASSEMBLY FACTOR FLIW"/>
    <property type="match status" value="1"/>
</dbReference>
<dbReference type="EMBL" id="BOOH01000084">
    <property type="protein sequence ID" value="GIH81565.1"/>
    <property type="molecule type" value="Genomic_DNA"/>
</dbReference>
<proteinExistence type="inferred from homology"/>
<protein>
    <recommendedName>
        <fullName evidence="4">Flagellar assembly factor FliW</fullName>
    </recommendedName>
</protein>
<dbReference type="GO" id="GO:0044780">
    <property type="term" value="P:bacterial-type flagellum assembly"/>
    <property type="evidence" value="ECO:0007669"/>
    <property type="project" value="UniProtKB-UniRule"/>
</dbReference>
<evidence type="ECO:0000256" key="1">
    <source>
        <dbReference type="ARBA" id="ARBA00022490"/>
    </source>
</evidence>
<comment type="subcellular location">
    <subcellularLocation>
        <location evidence="4">Cytoplasm</location>
    </subcellularLocation>
</comment>
<evidence type="ECO:0000256" key="2">
    <source>
        <dbReference type="ARBA" id="ARBA00022795"/>
    </source>
</evidence>
<keyword evidence="5" id="KW-0966">Cell projection</keyword>
<keyword evidence="6" id="KW-1185">Reference proteome</keyword>
<dbReference type="PANTHER" id="PTHR39190">
    <property type="entry name" value="FLAGELLAR ASSEMBLY FACTOR FLIW"/>
    <property type="match status" value="1"/>
</dbReference>
<gene>
    <name evidence="4 5" type="primary">fliW</name>
    <name evidence="5" type="ORF">Plo01_79940</name>
</gene>
<dbReference type="InterPro" id="IPR024046">
    <property type="entry name" value="Flagellar_assmbl_FliW_dom_sf"/>
</dbReference>
<dbReference type="InterPro" id="IPR003775">
    <property type="entry name" value="Flagellar_assembly_factor_FliW"/>
</dbReference>
<name>A0A8J3RVR8_9ACTN</name>
<dbReference type="GO" id="GO:0005737">
    <property type="term" value="C:cytoplasm"/>
    <property type="evidence" value="ECO:0007669"/>
    <property type="project" value="UniProtKB-SubCell"/>
</dbReference>
<dbReference type="Proteomes" id="UP000616724">
    <property type="component" value="Unassembled WGS sequence"/>
</dbReference>
<keyword evidence="5" id="KW-0969">Cilium</keyword>
<comment type="similarity">
    <text evidence="4">Belongs to the FliW family.</text>
</comment>
<keyword evidence="3 4" id="KW-0810">Translation regulation</keyword>